<gene>
    <name evidence="4" type="ORF">PT974_09742</name>
</gene>
<organism evidence="4 5">
    <name type="scientific">Cladobotryum mycophilum</name>
    <dbReference type="NCBI Taxonomy" id="491253"/>
    <lineage>
        <taxon>Eukaryota</taxon>
        <taxon>Fungi</taxon>
        <taxon>Dikarya</taxon>
        <taxon>Ascomycota</taxon>
        <taxon>Pezizomycotina</taxon>
        <taxon>Sordariomycetes</taxon>
        <taxon>Hypocreomycetidae</taxon>
        <taxon>Hypocreales</taxon>
        <taxon>Hypocreaceae</taxon>
        <taxon>Cladobotryum</taxon>
    </lineage>
</organism>
<accession>A0ABR0SI76</accession>
<keyword evidence="2" id="KW-0812">Transmembrane</keyword>
<feature type="transmembrane region" description="Helical" evidence="2">
    <location>
        <begin position="12"/>
        <end position="35"/>
    </location>
</feature>
<proteinExistence type="predicted"/>
<name>A0ABR0SI76_9HYPO</name>
<keyword evidence="2" id="KW-1133">Transmembrane helix</keyword>
<dbReference type="Gene3D" id="3.30.470.20">
    <property type="entry name" value="ATP-grasp fold, B domain"/>
    <property type="match status" value="1"/>
</dbReference>
<feature type="domain" description="ATP-grasp" evidence="3">
    <location>
        <begin position="181"/>
        <end position="384"/>
    </location>
</feature>
<dbReference type="SUPFAM" id="SSF51735">
    <property type="entry name" value="NAD(P)-binding Rossmann-fold domains"/>
    <property type="match status" value="1"/>
</dbReference>
<dbReference type="SUPFAM" id="SSF56059">
    <property type="entry name" value="Glutathione synthetase ATP-binding domain-like"/>
    <property type="match status" value="1"/>
</dbReference>
<protein>
    <recommendedName>
        <fullName evidence="3">ATP-grasp domain-containing protein</fullName>
    </recommendedName>
</protein>
<evidence type="ECO:0000313" key="5">
    <source>
        <dbReference type="Proteomes" id="UP001338125"/>
    </source>
</evidence>
<dbReference type="Gene3D" id="3.40.50.20">
    <property type="match status" value="1"/>
</dbReference>
<comment type="caution">
    <text evidence="4">The sequence shown here is derived from an EMBL/GenBank/DDBJ whole genome shotgun (WGS) entry which is preliminary data.</text>
</comment>
<keyword evidence="2" id="KW-0472">Membrane</keyword>
<dbReference type="InterPro" id="IPR036291">
    <property type="entry name" value="NAD(P)-bd_dom_sf"/>
</dbReference>
<dbReference type="EMBL" id="JAVFKD010000014">
    <property type="protein sequence ID" value="KAK5991460.1"/>
    <property type="molecule type" value="Genomic_DNA"/>
</dbReference>
<evidence type="ECO:0000256" key="2">
    <source>
        <dbReference type="SAM" id="Phobius"/>
    </source>
</evidence>
<evidence type="ECO:0000313" key="4">
    <source>
        <dbReference type="EMBL" id="KAK5991460.1"/>
    </source>
</evidence>
<sequence>MADSTAWHIFKNLALLCLSLIFLPFSTVIILAIFVRNELFPFQRHSEAPAPGAKTILVTGVSMSKGLAIARSLHAQGHRVIGADVSFLSVGRVSRAVDKFYTLPRPHASSSRGPDEEDPYVLRLVDIVLREKVKLWISASDVETEIQDGIAKDIVESQTEARAIQLGEKDVSMLHGKQTFIEYVQSLGLPVPDTRLISNKSDLLGFLSQRGGWSLQPGGTQYLLKPIGVDDLTRFNMPILPLLDGRESMALINSIPFTRKPSFIVQELIPGAEFCTHALVIRGSVRAFVACPSLDLLMHYTALAPESPLSQKMLRFTQEVAAFRGDEWTGHVSFDFRVKMESHGSLSEEDAEIYPIECNPRVHTAIMLFSNTPEIVNEYLLALTPGDLAQQKPLYPRLPDHYYWIGQDFVEYVIYPICKTLLLRKMKMSKLIKSINSFVHRVQYWKDGTFDMRDPWPWWWLYHVYWPWQFVQYLFRGRWHKLNVSTGKAFKAR</sequence>
<evidence type="ECO:0000259" key="3">
    <source>
        <dbReference type="PROSITE" id="PS50975"/>
    </source>
</evidence>
<dbReference type="Proteomes" id="UP001338125">
    <property type="component" value="Unassembled WGS sequence"/>
</dbReference>
<reference evidence="4 5" key="1">
    <citation type="submission" date="2024-01" db="EMBL/GenBank/DDBJ databases">
        <title>Complete genome of Cladobotryum mycophilum ATHUM6906.</title>
        <authorList>
            <person name="Christinaki A.C."/>
            <person name="Myridakis A.I."/>
            <person name="Kouvelis V.N."/>
        </authorList>
    </citation>
    <scope>NUCLEOTIDE SEQUENCE [LARGE SCALE GENOMIC DNA]</scope>
    <source>
        <strain evidence="4 5">ATHUM6906</strain>
    </source>
</reference>
<evidence type="ECO:0000256" key="1">
    <source>
        <dbReference type="PROSITE-ProRule" id="PRU00409"/>
    </source>
</evidence>
<keyword evidence="1" id="KW-0547">Nucleotide-binding</keyword>
<keyword evidence="1" id="KW-0067">ATP-binding</keyword>
<dbReference type="InterPro" id="IPR011761">
    <property type="entry name" value="ATP-grasp"/>
</dbReference>
<keyword evidence="5" id="KW-1185">Reference proteome</keyword>
<dbReference type="PROSITE" id="PS50975">
    <property type="entry name" value="ATP_GRASP"/>
    <property type="match status" value="1"/>
</dbReference>